<evidence type="ECO:0000313" key="3">
    <source>
        <dbReference type="Proteomes" id="UP000676325"/>
    </source>
</evidence>
<comment type="caution">
    <text evidence="2">The sequence shown here is derived from an EMBL/GenBank/DDBJ whole genome shotgun (WGS) entry which is preliminary data.</text>
</comment>
<name>A0A941IKB3_9ACTN</name>
<accession>A0A941IKB3</accession>
<evidence type="ECO:0000259" key="1">
    <source>
        <dbReference type="Pfam" id="PF12697"/>
    </source>
</evidence>
<dbReference type="EMBL" id="JAGSOH010000019">
    <property type="protein sequence ID" value="MBR7826556.1"/>
    <property type="molecule type" value="Genomic_DNA"/>
</dbReference>
<keyword evidence="2" id="KW-0378">Hydrolase</keyword>
<reference evidence="2" key="1">
    <citation type="submission" date="2021-04" db="EMBL/GenBank/DDBJ databases">
        <title>Genome based classification of Actinospica acidithermotolerans sp. nov., an actinobacterium isolated from an Indonesian hot spring.</title>
        <authorList>
            <person name="Kusuma A.B."/>
            <person name="Putra K.E."/>
            <person name="Nafisah S."/>
            <person name="Loh J."/>
            <person name="Nouioui I."/>
            <person name="Goodfellow M."/>
        </authorList>
    </citation>
    <scope>NUCLEOTIDE SEQUENCE</scope>
    <source>
        <strain evidence="2">MGRD01-02</strain>
    </source>
</reference>
<sequence length="229" mass="23885">MGQTGGAGGRLVGLAAAAGSTSEPAAVVLLLHGGRAHSYDPVSRGNLAAARMDALARGIRRERTLPVLALRYRVRGWNDEGGSRTPDPVSDAWLALEAVENGLGPVPVILVGHSLGGRTAVRVAEYPTVRAVAALAPWLPPDEPVDPLADRTLLVAHGRRDRVTDVGDSVAFATRASAVADAVYLKVLDDGHAMLRRPGEWRRLVVRFAALAAFGSSAGALDADRVGGE</sequence>
<dbReference type="InterPro" id="IPR029058">
    <property type="entry name" value="AB_hydrolase_fold"/>
</dbReference>
<dbReference type="InterPro" id="IPR000073">
    <property type="entry name" value="AB_hydrolase_1"/>
</dbReference>
<proteinExistence type="predicted"/>
<dbReference type="AlphaFoldDB" id="A0A941IKB3"/>
<gene>
    <name evidence="2" type="ORF">KDK95_09595</name>
</gene>
<dbReference type="RefSeq" id="WP_212517705.1">
    <property type="nucleotide sequence ID" value="NZ_JAGSOH010000019.1"/>
</dbReference>
<keyword evidence="3" id="KW-1185">Reference proteome</keyword>
<dbReference type="Gene3D" id="3.40.50.1820">
    <property type="entry name" value="alpha/beta hydrolase"/>
    <property type="match status" value="1"/>
</dbReference>
<dbReference type="Pfam" id="PF12697">
    <property type="entry name" value="Abhydrolase_6"/>
    <property type="match status" value="1"/>
</dbReference>
<evidence type="ECO:0000313" key="2">
    <source>
        <dbReference type="EMBL" id="MBR7826556.1"/>
    </source>
</evidence>
<organism evidence="2 3">
    <name type="scientific">Actinospica acidithermotolerans</name>
    <dbReference type="NCBI Taxonomy" id="2828514"/>
    <lineage>
        <taxon>Bacteria</taxon>
        <taxon>Bacillati</taxon>
        <taxon>Actinomycetota</taxon>
        <taxon>Actinomycetes</taxon>
        <taxon>Catenulisporales</taxon>
        <taxon>Actinospicaceae</taxon>
        <taxon>Actinospica</taxon>
    </lineage>
</organism>
<dbReference type="Proteomes" id="UP000676325">
    <property type="component" value="Unassembled WGS sequence"/>
</dbReference>
<dbReference type="GO" id="GO:0016787">
    <property type="term" value="F:hydrolase activity"/>
    <property type="evidence" value="ECO:0007669"/>
    <property type="project" value="UniProtKB-KW"/>
</dbReference>
<feature type="domain" description="AB hydrolase-1" evidence="1">
    <location>
        <begin position="28"/>
        <end position="214"/>
    </location>
</feature>
<dbReference type="SUPFAM" id="SSF53474">
    <property type="entry name" value="alpha/beta-Hydrolases"/>
    <property type="match status" value="1"/>
</dbReference>
<protein>
    <submittedName>
        <fullName evidence="2">Alpha/beta fold hydrolase</fullName>
    </submittedName>
</protein>